<dbReference type="RefSeq" id="XP_007773553.1">
    <property type="nucleotide sequence ID" value="XM_007775363.1"/>
</dbReference>
<evidence type="ECO:0000259" key="2">
    <source>
        <dbReference type="PROSITE" id="PS50234"/>
    </source>
</evidence>
<dbReference type="GeneID" id="19203895"/>
<reference evidence="4" key="1">
    <citation type="journal article" date="2012" name="Science">
        <title>The Paleozoic origin of enzymatic lignin decomposition reconstructed from 31 fungal genomes.</title>
        <authorList>
            <person name="Floudas D."/>
            <person name="Binder M."/>
            <person name="Riley R."/>
            <person name="Barry K."/>
            <person name="Blanchette R.A."/>
            <person name="Henrissat B."/>
            <person name="Martinez A.T."/>
            <person name="Otillar R."/>
            <person name="Spatafora J.W."/>
            <person name="Yadav J.S."/>
            <person name="Aerts A."/>
            <person name="Benoit I."/>
            <person name="Boyd A."/>
            <person name="Carlson A."/>
            <person name="Copeland A."/>
            <person name="Coutinho P.M."/>
            <person name="de Vries R.P."/>
            <person name="Ferreira P."/>
            <person name="Findley K."/>
            <person name="Foster B."/>
            <person name="Gaskell J."/>
            <person name="Glotzer D."/>
            <person name="Gorecki P."/>
            <person name="Heitman J."/>
            <person name="Hesse C."/>
            <person name="Hori C."/>
            <person name="Igarashi K."/>
            <person name="Jurgens J.A."/>
            <person name="Kallen N."/>
            <person name="Kersten P."/>
            <person name="Kohler A."/>
            <person name="Kuees U."/>
            <person name="Kumar T.K.A."/>
            <person name="Kuo A."/>
            <person name="LaButti K."/>
            <person name="Larrondo L.F."/>
            <person name="Lindquist E."/>
            <person name="Ling A."/>
            <person name="Lombard V."/>
            <person name="Lucas S."/>
            <person name="Lundell T."/>
            <person name="Martin R."/>
            <person name="McLaughlin D.J."/>
            <person name="Morgenstern I."/>
            <person name="Morin E."/>
            <person name="Murat C."/>
            <person name="Nagy L.G."/>
            <person name="Nolan M."/>
            <person name="Ohm R.A."/>
            <person name="Patyshakuliyeva A."/>
            <person name="Rokas A."/>
            <person name="Ruiz-Duenas F.J."/>
            <person name="Sabat G."/>
            <person name="Salamov A."/>
            <person name="Samejima M."/>
            <person name="Schmutz J."/>
            <person name="Slot J.C."/>
            <person name="St John F."/>
            <person name="Stenlid J."/>
            <person name="Sun H."/>
            <person name="Sun S."/>
            <person name="Syed K."/>
            <person name="Tsang A."/>
            <person name="Wiebenga A."/>
            <person name="Young D."/>
            <person name="Pisabarro A."/>
            <person name="Eastwood D.C."/>
            <person name="Martin F."/>
            <person name="Cullen D."/>
            <person name="Grigoriev I.V."/>
            <person name="Hibbett D.S."/>
        </authorList>
    </citation>
    <scope>NUCLEOTIDE SEQUENCE [LARGE SCALE GENOMIC DNA]</scope>
    <source>
        <strain evidence="4">RWD-64-598 SS2</strain>
    </source>
</reference>
<dbReference type="EMBL" id="JH711586">
    <property type="protein sequence ID" value="EIW76314.1"/>
    <property type="molecule type" value="Genomic_DNA"/>
</dbReference>
<dbReference type="Proteomes" id="UP000053558">
    <property type="component" value="Unassembled WGS sequence"/>
</dbReference>
<dbReference type="InterPro" id="IPR036465">
    <property type="entry name" value="vWFA_dom_sf"/>
</dbReference>
<dbReference type="InterPro" id="IPR002035">
    <property type="entry name" value="VWF_A"/>
</dbReference>
<gene>
    <name evidence="3" type="ORF">CONPUDRAFT_158340</name>
</gene>
<evidence type="ECO:0000313" key="3">
    <source>
        <dbReference type="EMBL" id="EIW76314.1"/>
    </source>
</evidence>
<dbReference type="KEGG" id="cput:CONPUDRAFT_158340"/>
<dbReference type="Gene3D" id="3.40.50.410">
    <property type="entry name" value="von Willebrand factor, type A domain"/>
    <property type="match status" value="1"/>
</dbReference>
<keyword evidence="4" id="KW-1185">Reference proteome</keyword>
<dbReference type="PANTHER" id="PTHR34706:SF1">
    <property type="entry name" value="VWFA DOMAIN-CONTAINING PROTEIN"/>
    <property type="match status" value="1"/>
</dbReference>
<dbReference type="PROSITE" id="PS50234">
    <property type="entry name" value="VWFA"/>
    <property type="match status" value="1"/>
</dbReference>
<evidence type="ECO:0000313" key="4">
    <source>
        <dbReference type="Proteomes" id="UP000053558"/>
    </source>
</evidence>
<feature type="compositionally biased region" description="Basic and acidic residues" evidence="1">
    <location>
        <begin position="1"/>
        <end position="12"/>
    </location>
</feature>
<dbReference type="PANTHER" id="PTHR34706">
    <property type="entry name" value="SLR1338 PROTEIN"/>
    <property type="match status" value="1"/>
</dbReference>
<dbReference type="SUPFAM" id="SSF53300">
    <property type="entry name" value="vWA-like"/>
    <property type="match status" value="1"/>
</dbReference>
<accession>A0A5M3MBP9</accession>
<organism evidence="3 4">
    <name type="scientific">Coniophora puteana (strain RWD-64-598)</name>
    <name type="common">Brown rot fungus</name>
    <dbReference type="NCBI Taxonomy" id="741705"/>
    <lineage>
        <taxon>Eukaryota</taxon>
        <taxon>Fungi</taxon>
        <taxon>Dikarya</taxon>
        <taxon>Basidiomycota</taxon>
        <taxon>Agaricomycotina</taxon>
        <taxon>Agaricomycetes</taxon>
        <taxon>Agaricomycetidae</taxon>
        <taxon>Boletales</taxon>
        <taxon>Coniophorineae</taxon>
        <taxon>Coniophoraceae</taxon>
        <taxon>Coniophora</taxon>
    </lineage>
</organism>
<sequence length="277" mass="31260">MGHTSSKSDRRNYNKSGGSYQHPYGAPPPYSDSDESLDKPPSVPPKDRRSRRPRQENALEILRRYDTVLIVDDSTSMRGALWHEAREALADLAKAAATYDTDGIDICFLNSKEHGEGLKEADEVRDIFNRVKPTFGTPLGVVVHKVLKRYLKRLEREIQRDSDADEEVKPVNYIVITDGRPDDEIELENAIVKCATFLDKHEYPLSQIGIQFVQIGDDLHATQFLKDLDNTLATKYTTRDIVDTETYNGVVTAPKLIKLMLGGINRRVDMKGGEVML</sequence>
<protein>
    <recommendedName>
        <fullName evidence="2">VWFA domain-containing protein</fullName>
    </recommendedName>
</protein>
<feature type="region of interest" description="Disordered" evidence="1">
    <location>
        <begin position="1"/>
        <end position="57"/>
    </location>
</feature>
<dbReference type="OrthoDB" id="2142040at2759"/>
<name>A0A5M3MBP9_CONPW</name>
<dbReference type="OMA" id="ENEPMGR"/>
<comment type="caution">
    <text evidence="3">The sequence shown here is derived from an EMBL/GenBank/DDBJ whole genome shotgun (WGS) entry which is preliminary data.</text>
</comment>
<proteinExistence type="predicted"/>
<feature type="domain" description="VWFA" evidence="2">
    <location>
        <begin position="66"/>
        <end position="260"/>
    </location>
</feature>
<dbReference type="AlphaFoldDB" id="A0A5M3MBP9"/>
<evidence type="ECO:0000256" key="1">
    <source>
        <dbReference type="SAM" id="MobiDB-lite"/>
    </source>
</evidence>